<dbReference type="Proteomes" id="UP000053413">
    <property type="component" value="Unassembled WGS sequence"/>
</dbReference>
<accession>A0A0X3VLJ3</accession>
<evidence type="ECO:0000313" key="2">
    <source>
        <dbReference type="EMBL" id="KUL44386.1"/>
    </source>
</evidence>
<proteinExistence type="predicted"/>
<evidence type="ECO:0000256" key="1">
    <source>
        <dbReference type="SAM" id="MobiDB-lite"/>
    </source>
</evidence>
<organism evidence="2 3">
    <name type="scientific">Streptomyces violaceusniger</name>
    <dbReference type="NCBI Taxonomy" id="68280"/>
    <lineage>
        <taxon>Bacteria</taxon>
        <taxon>Bacillati</taxon>
        <taxon>Actinomycetota</taxon>
        <taxon>Actinomycetes</taxon>
        <taxon>Kitasatosporales</taxon>
        <taxon>Streptomycetaceae</taxon>
        <taxon>Streptomyces</taxon>
        <taxon>Streptomyces violaceusniger group</taxon>
    </lineage>
</organism>
<reference evidence="3" key="1">
    <citation type="submission" date="2015-10" db="EMBL/GenBank/DDBJ databases">
        <authorList>
            <person name="Ju K.-S."/>
            <person name="Doroghazi J.R."/>
            <person name="Metcalf W.W."/>
        </authorList>
    </citation>
    <scope>NUCLEOTIDE SEQUENCE [LARGE SCALE GENOMIC DNA]</scope>
    <source>
        <strain evidence="3">NRRL F-8817</strain>
    </source>
</reference>
<evidence type="ECO:0000313" key="3">
    <source>
        <dbReference type="Proteomes" id="UP000053413"/>
    </source>
</evidence>
<sequence>MSGVGVEEPGQRSLPFHPLPAGRGDRRRVLLASLLSAQDLGEHRREAERGRLLVGVVVTVAVA</sequence>
<dbReference type="AlphaFoldDB" id="A0A0X3VLJ3"/>
<feature type="region of interest" description="Disordered" evidence="1">
    <location>
        <begin position="1"/>
        <end position="23"/>
    </location>
</feature>
<comment type="caution">
    <text evidence="2">The sequence shown here is derived from an EMBL/GenBank/DDBJ whole genome shotgun (WGS) entry which is preliminary data.</text>
</comment>
<gene>
    <name evidence="2" type="ORF">ADL28_41580</name>
</gene>
<name>A0A0X3VLJ3_STRVO</name>
<dbReference type="EMBL" id="LLZJ01000414">
    <property type="protein sequence ID" value="KUL44386.1"/>
    <property type="molecule type" value="Genomic_DNA"/>
</dbReference>
<protein>
    <submittedName>
        <fullName evidence="2">Uncharacterized protein</fullName>
    </submittedName>
</protein>